<dbReference type="Proteomes" id="UP001339883">
    <property type="component" value="Unassembled WGS sequence"/>
</dbReference>
<reference evidence="1 2" key="1">
    <citation type="submission" date="2019-08" db="EMBL/GenBank/DDBJ databases">
        <title>Five species of Acinetobacter isolated from floral nectar and animal pollinators.</title>
        <authorList>
            <person name="Hendry T.A."/>
        </authorList>
    </citation>
    <scope>NUCLEOTIDE SEQUENCE [LARGE SCALE GENOMIC DNA]</scope>
    <source>
        <strain evidence="1 2">MD18.27</strain>
    </source>
</reference>
<evidence type="ECO:0000313" key="1">
    <source>
        <dbReference type="EMBL" id="MEB5477134.1"/>
    </source>
</evidence>
<protein>
    <recommendedName>
        <fullName evidence="3">NurA domain-containing protein</fullName>
    </recommendedName>
</protein>
<accession>A0ABU6DTF5</accession>
<organism evidence="1 2">
    <name type="scientific">Acinetobacter pollinis</name>
    <dbReference type="NCBI Taxonomy" id="2605270"/>
    <lineage>
        <taxon>Bacteria</taxon>
        <taxon>Pseudomonadati</taxon>
        <taxon>Pseudomonadota</taxon>
        <taxon>Gammaproteobacteria</taxon>
        <taxon>Moraxellales</taxon>
        <taxon>Moraxellaceae</taxon>
        <taxon>Acinetobacter</taxon>
    </lineage>
</organism>
<sequence length="454" mass="51777">MYQAETASKLGHLDVLKSEHVKKLIEEFETISSEDVNSSDISGWQIVEHKPSPFKIIYCVDGSIAPVIGLGAVKKELAFVKTALFALDESNLEHIDKKYPPPLQMKKLMENSAHLHSTVFPLKNIRLNDISLYDSVRRIVFDSFNDPSQHGHIYETYKWLIYKKWNPDLKSASPFFECPHLDCRIKIEGIPYDQDKINCPHCGEEVLSTDLIGLHMEMSELAAADSLATGYMLIHETIMLFSAIRYFWESDLLKKDPKKKELPERLFIKDGPLNLRSQYSKIVPNIREFLKFAVDSGNPVYLIGQEKTGAFDDFFQTIERNIEPKEPVQKFSSFKPLTHKYIREEVQCAPFRENEYGLKTNYGEKVLVKVDSKTAVVLNVPPYEYKTSHDADYSNFPRTEDLIGIEKIIEGLHSLVTVKYKNALLPIVLANGIASLSSYPSASVLKLFAFDSLK</sequence>
<keyword evidence="2" id="KW-1185">Reference proteome</keyword>
<evidence type="ECO:0008006" key="3">
    <source>
        <dbReference type="Google" id="ProtNLM"/>
    </source>
</evidence>
<dbReference type="RefSeq" id="WP_325775526.1">
    <property type="nucleotide sequence ID" value="NZ_VTDN01000006.1"/>
</dbReference>
<dbReference type="EMBL" id="VTDN01000006">
    <property type="protein sequence ID" value="MEB5477134.1"/>
    <property type="molecule type" value="Genomic_DNA"/>
</dbReference>
<proteinExistence type="predicted"/>
<comment type="caution">
    <text evidence="1">The sequence shown here is derived from an EMBL/GenBank/DDBJ whole genome shotgun (WGS) entry which is preliminary data.</text>
</comment>
<name>A0ABU6DTF5_9GAMM</name>
<gene>
    <name evidence="1" type="ORF">I2F25_08790</name>
</gene>
<evidence type="ECO:0000313" key="2">
    <source>
        <dbReference type="Proteomes" id="UP001339883"/>
    </source>
</evidence>